<dbReference type="PANTHER" id="PTHR31151">
    <property type="entry name" value="PROLINE-TRNA LIGASE (DUF1680)"/>
    <property type="match status" value="1"/>
</dbReference>
<comment type="caution">
    <text evidence="3">The sequence shown here is derived from an EMBL/GenBank/DDBJ whole genome shotgun (WGS) entry which is preliminary data.</text>
</comment>
<dbReference type="GO" id="GO:0005975">
    <property type="term" value="P:carbohydrate metabolic process"/>
    <property type="evidence" value="ECO:0007669"/>
    <property type="project" value="InterPro"/>
</dbReference>
<feature type="domain" description="Non-reducing end beta-L-arabinofuranosidase-like GH127 catalytic" evidence="1">
    <location>
        <begin position="30"/>
        <end position="395"/>
    </location>
</feature>
<evidence type="ECO:0000313" key="3">
    <source>
        <dbReference type="EMBL" id="GHO95620.1"/>
    </source>
</evidence>
<organism evidence="3 4">
    <name type="scientific">Reticulibacter mediterranei</name>
    <dbReference type="NCBI Taxonomy" id="2778369"/>
    <lineage>
        <taxon>Bacteria</taxon>
        <taxon>Bacillati</taxon>
        <taxon>Chloroflexota</taxon>
        <taxon>Ktedonobacteria</taxon>
        <taxon>Ktedonobacterales</taxon>
        <taxon>Reticulibacteraceae</taxon>
        <taxon>Reticulibacter</taxon>
    </lineage>
</organism>
<dbReference type="InterPro" id="IPR049046">
    <property type="entry name" value="Beta-AFase-like_GH127_middle"/>
</dbReference>
<protein>
    <recommendedName>
        <fullName evidence="5">Glycosyl hydrolase</fullName>
    </recommendedName>
</protein>
<evidence type="ECO:0008006" key="5">
    <source>
        <dbReference type="Google" id="ProtNLM"/>
    </source>
</evidence>
<dbReference type="SUPFAM" id="SSF48208">
    <property type="entry name" value="Six-hairpin glycosidases"/>
    <property type="match status" value="1"/>
</dbReference>
<dbReference type="Pfam" id="PF07944">
    <property type="entry name" value="Beta-AFase-like_GH127_cat"/>
    <property type="match status" value="1"/>
</dbReference>
<keyword evidence="4" id="KW-1185">Reference proteome</keyword>
<dbReference type="InterPro" id="IPR012878">
    <property type="entry name" value="Beta-AFase-like_GH127_cat"/>
</dbReference>
<dbReference type="InterPro" id="IPR008928">
    <property type="entry name" value="6-hairpin_glycosidase_sf"/>
</dbReference>
<sequence length="608" mass="70248">MAKTHQPMEWSSVTLQEPLSGGLQSVSLTQRIALNRNYMLKLKTANLLQNHYQQAGLWNPSHQPQDCHWGWESPTSQVRGQFLGHWLSAAARTFATTDDAELKGKADFIISELGRCQRENGGEWVGSVPAEYLEWIVRGKRVWATHYVLHKTLMGLYEMFEIGQNEQALEILERWAKWFHRWTARFSREQMDDILDVETGGMLEVWANLYGVTGKQEHLDLIERYTRPRLFDRLLAGEDVLTNRHANTTIPEIHGAARAWEVTGEQRWRDIVEAYWRCAVTERGYFCTGGQTNNEMWCPPQELAGQLGPLNQEFCTVYNMMRLAHYLFSWTGDASYADYYERNLYNGILAQQNSGTGMVTYYLPLEAGGKKTWGSETNHFWCCHGTLVQAYSSHGRDIYFATDDGLVVSQYIPSRLDWHYHDVAVTAQLDSKTPSLGALSPQQGKWRDRKQLAFTLDIDCAQPVEFELKIRLPWWLAGEPVIEINGERQHVPYAPSSFYAVRRTWQHDHVRIIFPKELTSVALPDAPDTVAFMDGPIVLAGLCDHPHTLYGSKDQPETIFTSHNERRWDQQWRTGYQTQRQEQSIRFLPLCDVVDERYTLYFPVQERA</sequence>
<reference evidence="3" key="1">
    <citation type="submission" date="2020-10" db="EMBL/GenBank/DDBJ databases">
        <title>Taxonomic study of unclassified bacteria belonging to the class Ktedonobacteria.</title>
        <authorList>
            <person name="Yabe S."/>
            <person name="Wang C.M."/>
            <person name="Zheng Y."/>
            <person name="Sakai Y."/>
            <person name="Cavaletti L."/>
            <person name="Monciardini P."/>
            <person name="Donadio S."/>
        </authorList>
    </citation>
    <scope>NUCLEOTIDE SEQUENCE</scope>
    <source>
        <strain evidence="3">ID150040</strain>
    </source>
</reference>
<evidence type="ECO:0000259" key="1">
    <source>
        <dbReference type="Pfam" id="PF07944"/>
    </source>
</evidence>
<accession>A0A8J3N4R7</accession>
<evidence type="ECO:0000313" key="4">
    <source>
        <dbReference type="Proteomes" id="UP000597444"/>
    </source>
</evidence>
<dbReference type="PANTHER" id="PTHR31151:SF0">
    <property type="entry name" value="PROLINE-TRNA LIGASE (DUF1680)"/>
    <property type="match status" value="1"/>
</dbReference>
<dbReference type="RefSeq" id="WP_220206290.1">
    <property type="nucleotide sequence ID" value="NZ_BNJK01000001.1"/>
</dbReference>
<dbReference type="EMBL" id="BNJK01000001">
    <property type="protein sequence ID" value="GHO95620.1"/>
    <property type="molecule type" value="Genomic_DNA"/>
</dbReference>
<evidence type="ECO:0000259" key="2">
    <source>
        <dbReference type="Pfam" id="PF20736"/>
    </source>
</evidence>
<name>A0A8J3N4R7_9CHLR</name>
<dbReference type="AlphaFoldDB" id="A0A8J3N4R7"/>
<proteinExistence type="predicted"/>
<gene>
    <name evidence="3" type="ORF">KSF_056680</name>
</gene>
<dbReference type="Pfam" id="PF20736">
    <property type="entry name" value="Glyco_hydro127M"/>
    <property type="match status" value="1"/>
</dbReference>
<feature type="domain" description="Non-reducing end beta-L-arabinofuranosidase-like GH127 middle" evidence="2">
    <location>
        <begin position="406"/>
        <end position="509"/>
    </location>
</feature>
<dbReference type="Proteomes" id="UP000597444">
    <property type="component" value="Unassembled WGS sequence"/>
</dbReference>